<reference evidence="1" key="1">
    <citation type="journal article" date="2019" name="Sci. Rep.">
        <title>Draft genome of Tanacetum cinerariifolium, the natural source of mosquito coil.</title>
        <authorList>
            <person name="Yamashiro T."/>
            <person name="Shiraishi A."/>
            <person name="Satake H."/>
            <person name="Nakayama K."/>
        </authorList>
    </citation>
    <scope>NUCLEOTIDE SEQUENCE</scope>
</reference>
<dbReference type="EMBL" id="BKCJ011848922">
    <property type="protein sequence ID" value="GFD58123.1"/>
    <property type="molecule type" value="Genomic_DNA"/>
</dbReference>
<comment type="caution">
    <text evidence="1">The sequence shown here is derived from an EMBL/GenBank/DDBJ whole genome shotgun (WGS) entry which is preliminary data.</text>
</comment>
<dbReference type="AlphaFoldDB" id="A0A699XFZ5"/>
<feature type="non-terminal residue" evidence="1">
    <location>
        <position position="1"/>
    </location>
</feature>
<name>A0A699XFZ5_TANCI</name>
<gene>
    <name evidence="1" type="ORF">Tci_930092</name>
</gene>
<evidence type="ECO:0000313" key="1">
    <source>
        <dbReference type="EMBL" id="GFD58123.1"/>
    </source>
</evidence>
<organism evidence="1">
    <name type="scientific">Tanacetum cinerariifolium</name>
    <name type="common">Dalmatian daisy</name>
    <name type="synonym">Chrysanthemum cinerariifolium</name>
    <dbReference type="NCBI Taxonomy" id="118510"/>
    <lineage>
        <taxon>Eukaryota</taxon>
        <taxon>Viridiplantae</taxon>
        <taxon>Streptophyta</taxon>
        <taxon>Embryophyta</taxon>
        <taxon>Tracheophyta</taxon>
        <taxon>Spermatophyta</taxon>
        <taxon>Magnoliopsida</taxon>
        <taxon>eudicotyledons</taxon>
        <taxon>Gunneridae</taxon>
        <taxon>Pentapetalae</taxon>
        <taxon>asterids</taxon>
        <taxon>campanulids</taxon>
        <taxon>Asterales</taxon>
        <taxon>Asteraceae</taxon>
        <taxon>Asteroideae</taxon>
        <taxon>Anthemideae</taxon>
        <taxon>Anthemidinae</taxon>
        <taxon>Tanacetum</taxon>
    </lineage>
</organism>
<sequence length="55" mass="6015">VLADDTTMAAAEFSVVTALLMKPPDEDSDASFSILEKLYDWPSNTVKSLLPMILL</sequence>
<proteinExistence type="predicted"/>
<accession>A0A699XFZ5</accession>
<protein>
    <submittedName>
        <fullName evidence="1">Uncharacterized protein</fullName>
    </submittedName>
</protein>